<dbReference type="Gene3D" id="1.20.1080.10">
    <property type="entry name" value="Glycerol uptake facilitator protein"/>
    <property type="match status" value="1"/>
</dbReference>
<name>A0A9P7VGJ6_9AGAR</name>
<keyword evidence="11" id="KW-1185">Reference proteome</keyword>
<feature type="transmembrane region" description="Helical" evidence="9">
    <location>
        <begin position="70"/>
        <end position="88"/>
    </location>
</feature>
<evidence type="ECO:0000256" key="9">
    <source>
        <dbReference type="SAM" id="Phobius"/>
    </source>
</evidence>
<dbReference type="GO" id="GO:0015250">
    <property type="term" value="F:water channel activity"/>
    <property type="evidence" value="ECO:0007669"/>
    <property type="project" value="TreeGrafter"/>
</dbReference>
<dbReference type="PROSITE" id="PS00221">
    <property type="entry name" value="MIP"/>
    <property type="match status" value="1"/>
</dbReference>
<dbReference type="InterPro" id="IPR050363">
    <property type="entry name" value="MIP/Aquaporin"/>
</dbReference>
<evidence type="ECO:0000256" key="1">
    <source>
        <dbReference type="ARBA" id="ARBA00004141"/>
    </source>
</evidence>
<evidence type="ECO:0000256" key="6">
    <source>
        <dbReference type="ARBA" id="ARBA00022989"/>
    </source>
</evidence>
<feature type="transmembrane region" description="Helical" evidence="9">
    <location>
        <begin position="118"/>
        <end position="137"/>
    </location>
</feature>
<gene>
    <name evidence="10" type="ORF">BT62DRAFT_983064</name>
</gene>
<dbReference type="GeneID" id="66112038"/>
<organism evidence="10 11">
    <name type="scientific">Guyanagaster necrorhizus</name>
    <dbReference type="NCBI Taxonomy" id="856835"/>
    <lineage>
        <taxon>Eukaryota</taxon>
        <taxon>Fungi</taxon>
        <taxon>Dikarya</taxon>
        <taxon>Basidiomycota</taxon>
        <taxon>Agaricomycotina</taxon>
        <taxon>Agaricomycetes</taxon>
        <taxon>Agaricomycetidae</taxon>
        <taxon>Agaricales</taxon>
        <taxon>Marasmiineae</taxon>
        <taxon>Physalacriaceae</taxon>
        <taxon>Guyanagaster</taxon>
    </lineage>
</organism>
<proteinExistence type="inferred from homology"/>
<feature type="transmembrane region" description="Helical" evidence="9">
    <location>
        <begin position="157"/>
        <end position="174"/>
    </location>
</feature>
<keyword evidence="5" id="KW-0677">Repeat</keyword>
<comment type="subcellular location">
    <subcellularLocation>
        <location evidence="1">Membrane</location>
        <topology evidence="1">Multi-pass membrane protein</topology>
    </subcellularLocation>
</comment>
<dbReference type="SUPFAM" id="SSF81338">
    <property type="entry name" value="Aquaporin-like"/>
    <property type="match status" value="1"/>
</dbReference>
<feature type="transmembrane region" description="Helical" evidence="9">
    <location>
        <begin position="258"/>
        <end position="278"/>
    </location>
</feature>
<dbReference type="AlphaFoldDB" id="A0A9P7VGJ6"/>
<keyword evidence="6 9" id="KW-1133">Transmembrane helix</keyword>
<feature type="transmembrane region" description="Helical" evidence="9">
    <location>
        <begin position="181"/>
        <end position="200"/>
    </location>
</feature>
<comment type="caution">
    <text evidence="10">The sequence shown here is derived from an EMBL/GenBank/DDBJ whole genome shotgun (WGS) entry which is preliminary data.</text>
</comment>
<keyword evidence="4 8" id="KW-0812">Transmembrane</keyword>
<keyword evidence="3 8" id="KW-0813">Transport</keyword>
<keyword evidence="7 9" id="KW-0472">Membrane</keyword>
<evidence type="ECO:0000313" key="11">
    <source>
        <dbReference type="Proteomes" id="UP000812287"/>
    </source>
</evidence>
<dbReference type="Pfam" id="PF00230">
    <property type="entry name" value="MIP"/>
    <property type="match status" value="1"/>
</dbReference>
<sequence length="290" mass="30838">MTIHGPGTANPNVVHLADFQPPAKIFTIWERHRHAKARWLAECFAEFVSVGSTAPWVVGNAIGETGLSSIFQIGVAYASGIVFAICFCSGTSGGHFNPSVTIACCLFKDFPKMKGLRYIVAQILGGYVACLLIYVQYKHLLDEAEGAMMLAGTFSELQFTPRAPAGIFGLYLLPGAKMGQVFLNEFVADVMLAIVIWGSIDPTNILVPPQAKPYVIALGYAVAIWGFSFPGLAANAARDVGGRLAALTIYGRKASGGSYAALAALTNVPATVVGVLLYELFLADSQRAAR</sequence>
<dbReference type="PRINTS" id="PR00783">
    <property type="entry name" value="MINTRINSICP"/>
</dbReference>
<evidence type="ECO:0000256" key="2">
    <source>
        <dbReference type="ARBA" id="ARBA00006175"/>
    </source>
</evidence>
<evidence type="ECO:0000256" key="7">
    <source>
        <dbReference type="ARBA" id="ARBA00023136"/>
    </source>
</evidence>
<dbReference type="InterPro" id="IPR022357">
    <property type="entry name" value="MIP_CS"/>
</dbReference>
<evidence type="ECO:0000256" key="8">
    <source>
        <dbReference type="RuleBase" id="RU000477"/>
    </source>
</evidence>
<protein>
    <submittedName>
        <fullName evidence="10">Aquaporin-like protein</fullName>
    </submittedName>
</protein>
<dbReference type="RefSeq" id="XP_043034096.1">
    <property type="nucleotide sequence ID" value="XM_043189741.1"/>
</dbReference>
<dbReference type="InterPro" id="IPR000425">
    <property type="entry name" value="MIP"/>
</dbReference>
<dbReference type="PANTHER" id="PTHR43829">
    <property type="entry name" value="AQUAPORIN OR AQUAGLYCEROPORIN RELATED"/>
    <property type="match status" value="1"/>
</dbReference>
<feature type="transmembrane region" description="Helical" evidence="9">
    <location>
        <begin position="215"/>
        <end position="237"/>
    </location>
</feature>
<evidence type="ECO:0000256" key="3">
    <source>
        <dbReference type="ARBA" id="ARBA00022448"/>
    </source>
</evidence>
<dbReference type="EMBL" id="MU250569">
    <property type="protein sequence ID" value="KAG7440596.1"/>
    <property type="molecule type" value="Genomic_DNA"/>
</dbReference>
<dbReference type="GO" id="GO:0015254">
    <property type="term" value="F:glycerol channel activity"/>
    <property type="evidence" value="ECO:0007669"/>
    <property type="project" value="TreeGrafter"/>
</dbReference>
<evidence type="ECO:0000313" key="10">
    <source>
        <dbReference type="EMBL" id="KAG7440596.1"/>
    </source>
</evidence>
<comment type="similarity">
    <text evidence="2 8">Belongs to the MIP/aquaporin (TC 1.A.8) family.</text>
</comment>
<dbReference type="InterPro" id="IPR023271">
    <property type="entry name" value="Aquaporin-like"/>
</dbReference>
<accession>A0A9P7VGJ6</accession>
<evidence type="ECO:0000256" key="5">
    <source>
        <dbReference type="ARBA" id="ARBA00022737"/>
    </source>
</evidence>
<evidence type="ECO:0000256" key="4">
    <source>
        <dbReference type="ARBA" id="ARBA00022692"/>
    </source>
</evidence>
<dbReference type="Proteomes" id="UP000812287">
    <property type="component" value="Unassembled WGS sequence"/>
</dbReference>
<dbReference type="GO" id="GO:0005886">
    <property type="term" value="C:plasma membrane"/>
    <property type="evidence" value="ECO:0007669"/>
    <property type="project" value="TreeGrafter"/>
</dbReference>
<feature type="transmembrane region" description="Helical" evidence="9">
    <location>
        <begin position="39"/>
        <end position="58"/>
    </location>
</feature>
<dbReference type="OrthoDB" id="3222at2759"/>
<reference evidence="10" key="1">
    <citation type="submission" date="2020-11" db="EMBL/GenBank/DDBJ databases">
        <title>Adaptations for nitrogen fixation in a non-lichenized fungal sporocarp promotes dispersal by wood-feeding termites.</title>
        <authorList>
            <consortium name="DOE Joint Genome Institute"/>
            <person name="Koch R.A."/>
            <person name="Yoon G."/>
            <person name="Arayal U."/>
            <person name="Lail K."/>
            <person name="Amirebrahimi M."/>
            <person name="Labutti K."/>
            <person name="Lipzen A."/>
            <person name="Riley R."/>
            <person name="Barry K."/>
            <person name="Henrissat B."/>
            <person name="Grigoriev I.V."/>
            <person name="Herr J.R."/>
            <person name="Aime M.C."/>
        </authorList>
    </citation>
    <scope>NUCLEOTIDE SEQUENCE</scope>
    <source>
        <strain evidence="10">MCA 3950</strain>
    </source>
</reference>
<dbReference type="PANTHER" id="PTHR43829:SF14">
    <property type="entry name" value="AQUAPORIN 3"/>
    <property type="match status" value="1"/>
</dbReference>